<keyword evidence="2" id="KW-1185">Reference proteome</keyword>
<accession>A0ABY9R9W1</accession>
<dbReference type="EMBL" id="CP133721">
    <property type="protein sequence ID" value="WMW76977.1"/>
    <property type="molecule type" value="Genomic_DNA"/>
</dbReference>
<evidence type="ECO:0000313" key="2">
    <source>
        <dbReference type="Proteomes" id="UP001180481"/>
    </source>
</evidence>
<proteinExistence type="predicted"/>
<sequence>MKKHNFFILLTFLTLTTGLFIFSCSHDLDPDPLPVTCDTNNSPFDQLYTQTLTNPLYVNHVTYDSEVHSYTFEVLHNESICSVGYQSQPTLSTVPYLIEVWDVSNNILLGSVNTTFSSTATQYRAFPSSIPVYPGRQYCVKRIQTNWSSVTPYITSTIGRMLVTATGGPLTSLPFSNGRIKITGSSLYQNANTATNWGLPYIDIVFE</sequence>
<protein>
    <recommendedName>
        <fullName evidence="3">DUF4082 domain-containing protein</fullName>
    </recommendedName>
</protein>
<dbReference type="PROSITE" id="PS51257">
    <property type="entry name" value="PROKAR_LIPOPROTEIN"/>
    <property type="match status" value="1"/>
</dbReference>
<organism evidence="1 2">
    <name type="scientific">Flavobacterium nakdongensis</name>
    <dbReference type="NCBI Taxonomy" id="3073563"/>
    <lineage>
        <taxon>Bacteria</taxon>
        <taxon>Pseudomonadati</taxon>
        <taxon>Bacteroidota</taxon>
        <taxon>Flavobacteriia</taxon>
        <taxon>Flavobacteriales</taxon>
        <taxon>Flavobacteriaceae</taxon>
        <taxon>Flavobacterium</taxon>
    </lineage>
</organism>
<gene>
    <name evidence="1" type="ORF">RF683_05615</name>
</gene>
<name>A0ABY9R9W1_9FLAO</name>
<reference evidence="1" key="1">
    <citation type="submission" date="2023-09" db="EMBL/GenBank/DDBJ databases">
        <title>Flavobacterium sp. 20NA77.7 isolated from freshwater.</title>
        <authorList>
            <person name="Le V."/>
            <person name="Ko S.-R."/>
            <person name="Ahn C.-Y."/>
            <person name="Oh H.-M."/>
        </authorList>
    </citation>
    <scope>NUCLEOTIDE SEQUENCE</scope>
    <source>
        <strain evidence="1">20NA77.7</strain>
    </source>
</reference>
<dbReference type="Proteomes" id="UP001180481">
    <property type="component" value="Chromosome"/>
</dbReference>
<evidence type="ECO:0008006" key="3">
    <source>
        <dbReference type="Google" id="ProtNLM"/>
    </source>
</evidence>
<dbReference type="RefSeq" id="WP_309531362.1">
    <property type="nucleotide sequence ID" value="NZ_CP133721.1"/>
</dbReference>
<evidence type="ECO:0000313" key="1">
    <source>
        <dbReference type="EMBL" id="WMW76977.1"/>
    </source>
</evidence>